<dbReference type="WBParaSite" id="PTRK_0001732100.1">
    <property type="protein sequence ID" value="PTRK_0001732100.1"/>
    <property type="gene ID" value="PTRK_0001732100"/>
</dbReference>
<sequence>MRPVRLHRHLGRGLSGGGLRPAGAHGRGANGRDQSGADAGRRPVRRGRLRPRQRDGARLLRCALAPRPQQDDRRADQADHAADDVPAVRRRLLDQRHPRQRRHDIDPAIGCERPPRRLGRNQRQQPGEGDQTEHARRQPPRRAIQLQPGPEGETAADLSEGGKRIDEGEFHGDARALARGAHWLTRLARAGGGGEDGVQVGDGLGHAVEHLDPVQHPVGAGRRGPGALLGPAVARADQPQLGQSEIGHDASDRADVVGHLRLVEDDDGRGEFSHPPPLPPRAAQRKTSVLADHRSPRIDPPGLDLGDLDRQPADAAVRRHAPGRRHEVAQFRRPGRQPLIDEDGAARVRILERPRLLHPIEGNDGRQGGVQVRGRAGAQVEAFDVHRRHGRLDRLQTQGPAGEGALEVAMRAARFGEAFRVGLARPAVEVDGRVVRLGRVADEVAQHADVAQNQLLATFAVGAIPGLPRQIRLARLGGGQHAPIGEVPLQVLPGVHDGVGQVARLIHVQTGADQGGVVFRLQTRQIGHRHAARVHHPALIVHVDEVGGVALAVVRLTRALPAVRLARIFADVRRGPGRAQEGRQIARQGPHGRHADHPVARTAPGLDLNGGRRDQHQGGGGNHQAFDLSVHETAPWEISEGETTAYLIPAPASTRPG</sequence>
<feature type="region of interest" description="Disordered" evidence="1">
    <location>
        <begin position="576"/>
        <end position="625"/>
    </location>
</feature>
<feature type="region of interest" description="Disordered" evidence="1">
    <location>
        <begin position="1"/>
        <end position="166"/>
    </location>
</feature>
<feature type="region of interest" description="Disordered" evidence="1">
    <location>
        <begin position="266"/>
        <end position="340"/>
    </location>
</feature>
<evidence type="ECO:0000313" key="3">
    <source>
        <dbReference type="WBParaSite" id="PTRK_0001732100.1"/>
    </source>
</evidence>
<feature type="compositionally biased region" description="Basic and acidic residues" evidence="1">
    <location>
        <begin position="69"/>
        <end position="97"/>
    </location>
</feature>
<proteinExistence type="predicted"/>
<feature type="compositionally biased region" description="Basic residues" evidence="1">
    <location>
        <begin position="1"/>
        <end position="11"/>
    </location>
</feature>
<dbReference type="Proteomes" id="UP000038045">
    <property type="component" value="Unplaced"/>
</dbReference>
<reference evidence="3" key="1">
    <citation type="submission" date="2017-02" db="UniProtKB">
        <authorList>
            <consortium name="WormBaseParasite"/>
        </authorList>
    </citation>
    <scope>IDENTIFICATION</scope>
</reference>
<evidence type="ECO:0000256" key="1">
    <source>
        <dbReference type="SAM" id="MobiDB-lite"/>
    </source>
</evidence>
<name>A0A0N5A600_PARTI</name>
<feature type="compositionally biased region" description="Basic residues" evidence="1">
    <location>
        <begin position="42"/>
        <end position="51"/>
    </location>
</feature>
<keyword evidence="2" id="KW-1185">Reference proteome</keyword>
<feature type="compositionally biased region" description="Gly residues" evidence="1">
    <location>
        <begin position="13"/>
        <end position="29"/>
    </location>
</feature>
<accession>A0A0N5A600</accession>
<organism evidence="2 3">
    <name type="scientific">Parastrongyloides trichosuri</name>
    <name type="common">Possum-specific nematode worm</name>
    <dbReference type="NCBI Taxonomy" id="131310"/>
    <lineage>
        <taxon>Eukaryota</taxon>
        <taxon>Metazoa</taxon>
        <taxon>Ecdysozoa</taxon>
        <taxon>Nematoda</taxon>
        <taxon>Chromadorea</taxon>
        <taxon>Rhabditida</taxon>
        <taxon>Tylenchina</taxon>
        <taxon>Panagrolaimomorpha</taxon>
        <taxon>Strongyloidoidea</taxon>
        <taxon>Strongyloididae</taxon>
        <taxon>Parastrongyloides</taxon>
    </lineage>
</organism>
<dbReference type="AlphaFoldDB" id="A0A0N5A600"/>
<evidence type="ECO:0000313" key="2">
    <source>
        <dbReference type="Proteomes" id="UP000038045"/>
    </source>
</evidence>
<protein>
    <submittedName>
        <fullName evidence="3">LigA</fullName>
    </submittedName>
</protein>